<reference evidence="1 2" key="1">
    <citation type="submission" date="2017-05" db="EMBL/GenBank/DDBJ databases">
        <authorList>
            <person name="Varghese N."/>
            <person name="Submissions S."/>
        </authorList>
    </citation>
    <scope>NUCLEOTIDE SEQUENCE [LARGE SCALE GENOMIC DNA]</scope>
    <source>
        <strain evidence="1 2">DSM 15522</strain>
    </source>
</reference>
<dbReference type="EMBL" id="FXUB01000001">
    <property type="protein sequence ID" value="SMP05169.1"/>
    <property type="molecule type" value="Genomic_DNA"/>
</dbReference>
<evidence type="ECO:0000313" key="1">
    <source>
        <dbReference type="EMBL" id="SMP05169.1"/>
    </source>
</evidence>
<dbReference type="Proteomes" id="UP001157911">
    <property type="component" value="Unassembled WGS sequence"/>
</dbReference>
<sequence length="99" mass="11218">MIRFSKKEILNGEAVLVEFEIEDGVTTPKEAFSVELPPVPYGKGVILSGRGPIWFYGRLIHHFHPAKWVAVFDPRIGAVVVQSHTKEIREGDVIEFMEK</sequence>
<accession>A0ABY1NB79</accession>
<dbReference type="Pfam" id="PF09620">
    <property type="entry name" value="Cas_csx3"/>
    <property type="match status" value="1"/>
</dbReference>
<proteinExistence type="predicted"/>
<name>A0ABY1NB79_9BACT</name>
<evidence type="ECO:0000313" key="2">
    <source>
        <dbReference type="Proteomes" id="UP001157911"/>
    </source>
</evidence>
<comment type="caution">
    <text evidence="1">The sequence shown here is derived from an EMBL/GenBank/DDBJ whole genome shotgun (WGS) entry which is preliminary data.</text>
</comment>
<dbReference type="RefSeq" id="WP_283399792.1">
    <property type="nucleotide sequence ID" value="NZ_FXUB01000001.1"/>
</dbReference>
<keyword evidence="2" id="KW-1185">Reference proteome</keyword>
<organism evidence="1 2">
    <name type="scientific">Desulfurobacterium pacificum</name>
    <dbReference type="NCBI Taxonomy" id="240166"/>
    <lineage>
        <taxon>Bacteria</taxon>
        <taxon>Pseudomonadati</taxon>
        <taxon>Aquificota</taxon>
        <taxon>Aquificia</taxon>
        <taxon>Desulfurobacteriales</taxon>
        <taxon>Desulfurobacteriaceae</taxon>
        <taxon>Desulfurobacterium</taxon>
    </lineage>
</organism>
<dbReference type="NCBIfam" id="TIGR02579">
    <property type="entry name" value="cas_csx3"/>
    <property type="match status" value="1"/>
</dbReference>
<protein>
    <submittedName>
        <fullName evidence="1">CRISPR-associated protein Csx3</fullName>
    </submittedName>
</protein>
<dbReference type="CDD" id="cd09740">
    <property type="entry name" value="Csx3_III-U"/>
    <property type="match status" value="1"/>
</dbReference>
<gene>
    <name evidence="1" type="ORF">SAMN06265339_0284</name>
</gene>
<dbReference type="InterPro" id="IPR013409">
    <property type="entry name" value="CRISPR-assoc_prot_Crn3/Csx3"/>
</dbReference>